<accession>A0ABW2YS40</accession>
<organism evidence="2 3">
    <name type="scientific">Lysobacter koreensis</name>
    <dbReference type="NCBI Taxonomy" id="266122"/>
    <lineage>
        <taxon>Bacteria</taxon>
        <taxon>Pseudomonadati</taxon>
        <taxon>Pseudomonadota</taxon>
        <taxon>Gammaproteobacteria</taxon>
        <taxon>Lysobacterales</taxon>
        <taxon>Lysobacteraceae</taxon>
        <taxon>Lysobacter</taxon>
    </lineage>
</organism>
<evidence type="ECO:0000313" key="2">
    <source>
        <dbReference type="EMBL" id="MFD0740098.1"/>
    </source>
</evidence>
<name>A0ABW2YS40_9GAMM</name>
<feature type="region of interest" description="Disordered" evidence="1">
    <location>
        <begin position="205"/>
        <end position="243"/>
    </location>
</feature>
<evidence type="ECO:0000256" key="1">
    <source>
        <dbReference type="SAM" id="MobiDB-lite"/>
    </source>
</evidence>
<proteinExistence type="predicted"/>
<reference evidence="3" key="1">
    <citation type="journal article" date="2019" name="Int. J. Syst. Evol. Microbiol.">
        <title>The Global Catalogue of Microorganisms (GCM) 10K type strain sequencing project: providing services to taxonomists for standard genome sequencing and annotation.</title>
        <authorList>
            <consortium name="The Broad Institute Genomics Platform"/>
            <consortium name="The Broad Institute Genome Sequencing Center for Infectious Disease"/>
            <person name="Wu L."/>
            <person name="Ma J."/>
        </authorList>
    </citation>
    <scope>NUCLEOTIDE SEQUENCE [LARGE SCALE GENOMIC DNA]</scope>
    <source>
        <strain evidence="3">CCUG 55491</strain>
    </source>
</reference>
<protein>
    <recommendedName>
        <fullName evidence="4">DUF5666 domain-containing protein</fullName>
    </recommendedName>
</protein>
<dbReference type="EMBL" id="JBHTIH010000007">
    <property type="protein sequence ID" value="MFD0740098.1"/>
    <property type="molecule type" value="Genomic_DNA"/>
</dbReference>
<keyword evidence="3" id="KW-1185">Reference proteome</keyword>
<evidence type="ECO:0000313" key="3">
    <source>
        <dbReference type="Proteomes" id="UP001597090"/>
    </source>
</evidence>
<feature type="compositionally biased region" description="Polar residues" evidence="1">
    <location>
        <begin position="229"/>
        <end position="242"/>
    </location>
</feature>
<gene>
    <name evidence="2" type="ORF">ACFQZQ_12510</name>
</gene>
<comment type="caution">
    <text evidence="2">The sequence shown here is derived from an EMBL/GenBank/DDBJ whole genome shotgun (WGS) entry which is preliminary data.</text>
</comment>
<evidence type="ECO:0008006" key="4">
    <source>
        <dbReference type="Google" id="ProtNLM"/>
    </source>
</evidence>
<dbReference type="Proteomes" id="UP001597090">
    <property type="component" value="Unassembled WGS sequence"/>
</dbReference>
<sequence>MALVAAACSGTGEVAIDYPASQQAFFSLNQECQDKYATGQNDIQKSLAFNQCNQDRLQFSKEREINGWVGEITDLSTDQGADVVSLTINATIDGFDVVFGTVTNRVSDYATGSMITQKNPLFNVLAQMKEGDLVSFDATFLPHPESDRGVWESSLTEQGSMDAPEFSIRFVDVRPYRATATATATATAAAGTGALLVQPKTSTGVPLNVAEDEPSYDSASEVQQDEPETTSGESGNDSQSIVGSGYSDGKLKLVAAGFVPEAELSDAYPHEVDGNPGSCGNAGCSVPWRHPGSGEGVCIGLDVNDDVDQSRWKISAVHGGECD</sequence>
<dbReference type="RefSeq" id="WP_386813177.1">
    <property type="nucleotide sequence ID" value="NZ_JBHTIH010000007.1"/>
</dbReference>